<evidence type="ECO:0000256" key="3">
    <source>
        <dbReference type="ARBA" id="ARBA00022692"/>
    </source>
</evidence>
<dbReference type="FunFam" id="1.20.1250.20:FF:000065">
    <property type="entry name" value="Putative MFS pantothenate transporter"/>
    <property type="match status" value="1"/>
</dbReference>
<feature type="transmembrane region" description="Helical" evidence="8">
    <location>
        <begin position="401"/>
        <end position="421"/>
    </location>
</feature>
<accession>A0A5D3B8Q4</accession>
<evidence type="ECO:0000256" key="6">
    <source>
        <dbReference type="ARBA" id="ARBA00037968"/>
    </source>
</evidence>
<evidence type="ECO:0000256" key="4">
    <source>
        <dbReference type="ARBA" id="ARBA00022989"/>
    </source>
</evidence>
<keyword evidence="5 8" id="KW-0472">Membrane</keyword>
<comment type="subcellular location">
    <subcellularLocation>
        <location evidence="1">Membrane</location>
        <topology evidence="1">Multi-pass membrane protein</topology>
    </subcellularLocation>
</comment>
<feature type="transmembrane region" description="Helical" evidence="8">
    <location>
        <begin position="109"/>
        <end position="128"/>
    </location>
</feature>
<dbReference type="Proteomes" id="UP000322245">
    <property type="component" value="Unassembled WGS sequence"/>
</dbReference>
<protein>
    <recommendedName>
        <fullName evidence="9">Major facilitator superfamily (MFS) profile domain-containing protein</fullName>
    </recommendedName>
</protein>
<comment type="caution">
    <text evidence="10">The sequence shown here is derived from an EMBL/GenBank/DDBJ whole genome shotgun (WGS) entry which is preliminary data.</text>
</comment>
<dbReference type="Pfam" id="PF07690">
    <property type="entry name" value="MFS_1"/>
    <property type="match status" value="1"/>
</dbReference>
<comment type="similarity">
    <text evidence="6">Belongs to the major facilitator superfamily. Allantoate permease family.</text>
</comment>
<dbReference type="PANTHER" id="PTHR43791:SF43">
    <property type="entry name" value="MAJOR FACILITATOR SUPERFAMILY (MFS) PROFILE DOMAIN-CONTAINING PROTEIN"/>
    <property type="match status" value="1"/>
</dbReference>
<sequence length="514" mass="57043">MWPFSFRKVKAESDGEEDALKRTRASLVRRLDLFLMTYVCISYCMKYNAPSQIDQQAHSNAWRSYVSGMKEDLAFKGNEYNWVGTCFSIGYTIGTVPSQFLTAKFRPSVIIPIFEIIWSVLIMVNAAAKNVKLIFAMRFLIGLFESIAYPGFVSVLASWYTPKELAKRVAFLQASSAAGSMFSGYLQAGIYKSLDGRYGLAGWKWLFIIDGIISLPIAITGFFIIPDHPSTSRTIWLKPHHLEQAVERMDEIGRAPKGKLTWQKVVAIFKEYPVWLILLCYPPCIVAGQAISYFNLYLKSKPMGHVFSVYQINLIPTGGQALQIVATIGAAALSDFFKARLSMIVITAGIGMLGHILLSVWDIGFSGQFAGYMLIYCAVGAGALCLTWFSEICSADAEVRTIIIGLANGIGYAWIAGFPFLMYPASQAPHYKYGYKIGAGFYAITITGCTVLAILLKRYGTPYQNVPKSVVKDAEQGSEGEVGGNSQDKEKELDFERTEAVARLSLENERNQRS</sequence>
<dbReference type="GO" id="GO:0022857">
    <property type="term" value="F:transmembrane transporter activity"/>
    <property type="evidence" value="ECO:0007669"/>
    <property type="project" value="InterPro"/>
</dbReference>
<feature type="transmembrane region" description="Helical" evidence="8">
    <location>
        <begin position="369"/>
        <end position="389"/>
    </location>
</feature>
<organism evidence="10 11">
    <name type="scientific">Cryptococcus floricola</name>
    <dbReference type="NCBI Taxonomy" id="2591691"/>
    <lineage>
        <taxon>Eukaryota</taxon>
        <taxon>Fungi</taxon>
        <taxon>Dikarya</taxon>
        <taxon>Basidiomycota</taxon>
        <taxon>Agaricomycotina</taxon>
        <taxon>Tremellomycetes</taxon>
        <taxon>Tremellales</taxon>
        <taxon>Cryptococcaceae</taxon>
        <taxon>Cryptococcus</taxon>
    </lineage>
</organism>
<feature type="transmembrane region" description="Helical" evidence="8">
    <location>
        <begin position="341"/>
        <end position="363"/>
    </location>
</feature>
<evidence type="ECO:0000256" key="8">
    <source>
        <dbReference type="SAM" id="Phobius"/>
    </source>
</evidence>
<dbReference type="PANTHER" id="PTHR43791">
    <property type="entry name" value="PERMEASE-RELATED"/>
    <property type="match status" value="1"/>
</dbReference>
<feature type="transmembrane region" description="Helical" evidence="8">
    <location>
        <begin position="169"/>
        <end position="191"/>
    </location>
</feature>
<keyword evidence="3 8" id="KW-0812">Transmembrane</keyword>
<dbReference type="InterPro" id="IPR011701">
    <property type="entry name" value="MFS"/>
</dbReference>
<gene>
    <name evidence="10" type="ORF">B9479_000203</name>
</gene>
<evidence type="ECO:0000256" key="7">
    <source>
        <dbReference type="SAM" id="MobiDB-lite"/>
    </source>
</evidence>
<dbReference type="InterPro" id="IPR036259">
    <property type="entry name" value="MFS_trans_sf"/>
</dbReference>
<dbReference type="InterPro" id="IPR020846">
    <property type="entry name" value="MFS_dom"/>
</dbReference>
<evidence type="ECO:0000313" key="11">
    <source>
        <dbReference type="Proteomes" id="UP000322245"/>
    </source>
</evidence>
<keyword evidence="2" id="KW-0813">Transport</keyword>
<evidence type="ECO:0000256" key="1">
    <source>
        <dbReference type="ARBA" id="ARBA00004141"/>
    </source>
</evidence>
<proteinExistence type="inferred from homology"/>
<feature type="domain" description="Major facilitator superfamily (MFS) profile" evidence="9">
    <location>
        <begin position="18"/>
        <end position="465"/>
    </location>
</feature>
<feature type="transmembrane region" description="Helical" evidence="8">
    <location>
        <begin position="314"/>
        <end position="334"/>
    </location>
</feature>
<evidence type="ECO:0000256" key="2">
    <source>
        <dbReference type="ARBA" id="ARBA00022448"/>
    </source>
</evidence>
<dbReference type="SUPFAM" id="SSF103473">
    <property type="entry name" value="MFS general substrate transporter"/>
    <property type="match status" value="1"/>
</dbReference>
<evidence type="ECO:0000256" key="5">
    <source>
        <dbReference type="ARBA" id="ARBA00023136"/>
    </source>
</evidence>
<dbReference type="GO" id="GO:0016020">
    <property type="term" value="C:membrane"/>
    <property type="evidence" value="ECO:0007669"/>
    <property type="project" value="UniProtKB-SubCell"/>
</dbReference>
<feature type="transmembrane region" description="Helical" evidence="8">
    <location>
        <begin position="134"/>
        <end position="157"/>
    </location>
</feature>
<reference evidence="10 11" key="1">
    <citation type="submission" date="2017-05" db="EMBL/GenBank/DDBJ databases">
        <title>The Genome Sequence of Tsuchiyaea wingfieldii DSM 27421.</title>
        <authorList>
            <person name="Cuomo C."/>
            <person name="Passer A."/>
            <person name="Billmyre B."/>
            <person name="Heitman J."/>
        </authorList>
    </citation>
    <scope>NUCLEOTIDE SEQUENCE [LARGE SCALE GENOMIC DNA]</scope>
    <source>
        <strain evidence="10 11">DSM 27421</strain>
    </source>
</reference>
<feature type="region of interest" description="Disordered" evidence="7">
    <location>
        <begin position="472"/>
        <end position="495"/>
    </location>
</feature>
<name>A0A5D3B8Q4_9TREE</name>
<feature type="transmembrane region" description="Helical" evidence="8">
    <location>
        <begin position="203"/>
        <end position="225"/>
    </location>
</feature>
<dbReference type="AlphaFoldDB" id="A0A5D3B8Q4"/>
<dbReference type="Gene3D" id="1.20.1250.20">
    <property type="entry name" value="MFS general substrate transporter like domains"/>
    <property type="match status" value="1"/>
</dbReference>
<dbReference type="PROSITE" id="PS50850">
    <property type="entry name" value="MFS"/>
    <property type="match status" value="1"/>
</dbReference>
<dbReference type="EMBL" id="NIDF01000001">
    <property type="protein sequence ID" value="TYJ59214.1"/>
    <property type="molecule type" value="Genomic_DNA"/>
</dbReference>
<keyword evidence="4 8" id="KW-1133">Transmembrane helix</keyword>
<evidence type="ECO:0000313" key="10">
    <source>
        <dbReference type="EMBL" id="TYJ59214.1"/>
    </source>
</evidence>
<evidence type="ECO:0000259" key="9">
    <source>
        <dbReference type="PROSITE" id="PS50850"/>
    </source>
</evidence>
<feature type="transmembrane region" description="Helical" evidence="8">
    <location>
        <begin position="274"/>
        <end position="294"/>
    </location>
</feature>
<feature type="transmembrane region" description="Helical" evidence="8">
    <location>
        <begin position="433"/>
        <end position="456"/>
    </location>
</feature>
<keyword evidence="11" id="KW-1185">Reference proteome</keyword>